<evidence type="ECO:0000313" key="3">
    <source>
        <dbReference type="EMBL" id="TXK05878.1"/>
    </source>
</evidence>
<accession>A0A5C8HRW6</accession>
<reference evidence="3 4" key="1">
    <citation type="submission" date="2019-08" db="EMBL/GenBank/DDBJ databases">
        <authorList>
            <person name="Dong K."/>
        </authorList>
    </citation>
    <scope>NUCLEOTIDE SEQUENCE [LARGE SCALE GENOMIC DNA]</scope>
    <source>
        <strain evidence="3 4">M4-8</strain>
    </source>
</reference>
<dbReference type="AlphaFoldDB" id="A0A5C8HRW6"/>
<dbReference type="OrthoDB" id="3826566at2"/>
<dbReference type="Proteomes" id="UP000321196">
    <property type="component" value="Unassembled WGS sequence"/>
</dbReference>
<feature type="domain" description="TadE-like" evidence="2">
    <location>
        <begin position="16"/>
        <end position="57"/>
    </location>
</feature>
<gene>
    <name evidence="3" type="ORF">FVP60_02550</name>
</gene>
<protein>
    <submittedName>
        <fullName evidence="3">TadE family protein</fullName>
    </submittedName>
</protein>
<organism evidence="3 4">
    <name type="scientific">Microbacterium mitrae</name>
    <dbReference type="NCBI Taxonomy" id="664640"/>
    <lineage>
        <taxon>Bacteria</taxon>
        <taxon>Bacillati</taxon>
        <taxon>Actinomycetota</taxon>
        <taxon>Actinomycetes</taxon>
        <taxon>Micrococcales</taxon>
        <taxon>Microbacteriaceae</taxon>
        <taxon>Microbacterium</taxon>
    </lineage>
</organism>
<name>A0A5C8HRW6_9MICO</name>
<keyword evidence="4" id="KW-1185">Reference proteome</keyword>
<dbReference type="RefSeq" id="WP_147824688.1">
    <property type="nucleotide sequence ID" value="NZ_BAAARG010000001.1"/>
</dbReference>
<proteinExistence type="predicted"/>
<feature type="transmembrane region" description="Helical" evidence="1">
    <location>
        <begin position="21"/>
        <end position="45"/>
    </location>
</feature>
<keyword evidence="1" id="KW-0812">Transmembrane</keyword>
<dbReference type="Pfam" id="PF07811">
    <property type="entry name" value="TadE"/>
    <property type="match status" value="1"/>
</dbReference>
<keyword evidence="1" id="KW-1133">Transmembrane helix</keyword>
<dbReference type="InterPro" id="IPR012495">
    <property type="entry name" value="TadE-like_dom"/>
</dbReference>
<evidence type="ECO:0000313" key="4">
    <source>
        <dbReference type="Proteomes" id="UP000321196"/>
    </source>
</evidence>
<sequence>MSLHKRGLAGARSERGSAPAEFVMVGLLLTFLTLAIVQLALGLYIRNVVQDAAIDGAFHAALADTTVAEGEERVLTIVSRAVSSAVLQGVQGSESDGTITMTVQATLPLLGFWGVPYGMEISAHAPAETLDR</sequence>
<evidence type="ECO:0000259" key="2">
    <source>
        <dbReference type="Pfam" id="PF07811"/>
    </source>
</evidence>
<keyword evidence="1" id="KW-0472">Membrane</keyword>
<dbReference type="EMBL" id="VRSW01000001">
    <property type="protein sequence ID" value="TXK05878.1"/>
    <property type="molecule type" value="Genomic_DNA"/>
</dbReference>
<evidence type="ECO:0000256" key="1">
    <source>
        <dbReference type="SAM" id="Phobius"/>
    </source>
</evidence>
<comment type="caution">
    <text evidence="3">The sequence shown here is derived from an EMBL/GenBank/DDBJ whole genome shotgun (WGS) entry which is preliminary data.</text>
</comment>